<dbReference type="AlphaFoldDB" id="A0A1H4IQV7"/>
<feature type="transmembrane region" description="Helical" evidence="1">
    <location>
        <begin position="311"/>
        <end position="329"/>
    </location>
</feature>
<reference evidence="3" key="1">
    <citation type="submission" date="2016-10" db="EMBL/GenBank/DDBJ databases">
        <authorList>
            <person name="Varghese N."/>
            <person name="Submissions S."/>
        </authorList>
    </citation>
    <scope>NUCLEOTIDE SEQUENCE [LARGE SCALE GENOMIC DNA]</scope>
    <source>
        <strain evidence="3">ES.061</strain>
    </source>
</reference>
<evidence type="ECO:0008006" key="4">
    <source>
        <dbReference type="Google" id="ProtNLM"/>
    </source>
</evidence>
<feature type="transmembrane region" description="Helical" evidence="1">
    <location>
        <begin position="83"/>
        <end position="102"/>
    </location>
</feature>
<keyword evidence="3" id="KW-1185">Reference proteome</keyword>
<feature type="transmembrane region" description="Helical" evidence="1">
    <location>
        <begin position="137"/>
        <end position="154"/>
    </location>
</feature>
<feature type="transmembrane region" description="Helical" evidence="1">
    <location>
        <begin position="210"/>
        <end position="231"/>
    </location>
</feature>
<feature type="transmembrane region" description="Helical" evidence="1">
    <location>
        <begin position="58"/>
        <end position="77"/>
    </location>
</feature>
<proteinExistence type="predicted"/>
<evidence type="ECO:0000313" key="2">
    <source>
        <dbReference type="EMBL" id="SEB35678.1"/>
    </source>
</evidence>
<feature type="transmembrane region" description="Helical" evidence="1">
    <location>
        <begin position="23"/>
        <end position="46"/>
    </location>
</feature>
<keyword evidence="1" id="KW-0812">Transmembrane</keyword>
<gene>
    <name evidence="2" type="ORF">SAMN05216452_0295</name>
</gene>
<feature type="transmembrane region" description="Helical" evidence="1">
    <location>
        <begin position="281"/>
        <end position="299"/>
    </location>
</feature>
<organism evidence="2 3">
    <name type="scientific">Nitratireductor aquibiodomus</name>
    <dbReference type="NCBI Taxonomy" id="204799"/>
    <lineage>
        <taxon>Bacteria</taxon>
        <taxon>Pseudomonadati</taxon>
        <taxon>Pseudomonadota</taxon>
        <taxon>Alphaproteobacteria</taxon>
        <taxon>Hyphomicrobiales</taxon>
        <taxon>Phyllobacteriaceae</taxon>
        <taxon>Nitratireductor</taxon>
    </lineage>
</organism>
<feature type="transmembrane region" description="Helical" evidence="1">
    <location>
        <begin position="186"/>
        <end position="203"/>
    </location>
</feature>
<dbReference type="EMBL" id="FNSL01000001">
    <property type="protein sequence ID" value="SEB35678.1"/>
    <property type="molecule type" value="Genomic_DNA"/>
</dbReference>
<keyword evidence="1" id="KW-1133">Transmembrane helix</keyword>
<dbReference type="Proteomes" id="UP000199064">
    <property type="component" value="Unassembled WGS sequence"/>
</dbReference>
<evidence type="ECO:0000313" key="3">
    <source>
        <dbReference type="Proteomes" id="UP000199064"/>
    </source>
</evidence>
<feature type="transmembrane region" description="Helical" evidence="1">
    <location>
        <begin position="335"/>
        <end position="355"/>
    </location>
</feature>
<protein>
    <recommendedName>
        <fullName evidence="4">Glucosyl transferase GtrII</fullName>
    </recommendedName>
</protein>
<dbReference type="RefSeq" id="WP_090326225.1">
    <property type="nucleotide sequence ID" value="NZ_FNSL01000001.1"/>
</dbReference>
<keyword evidence="1" id="KW-0472">Membrane</keyword>
<evidence type="ECO:0000256" key="1">
    <source>
        <dbReference type="SAM" id="Phobius"/>
    </source>
</evidence>
<sequence length="545" mass="61450">MTDIVKQDRSPVTDKADGADVSILYAAFVAGLINLLLIGVVSSFITSDDYYAYQNRSHFGDGRFVSGIVYAIFQGAFLNDVGFRHIVNFFSGSLGFIFFWYFSSFIRIEKNYKVYFSLLCSSSIAMADSLMFYDVVALYFVVSFPIMGLYVFSLKSLVDRWSIASLIGFLSASLFASVSLIASYQVIAYFIFVLMSVVVFCLRGTEEKRVILAAVSSPILALLSFFIIDLFSRTSFYSDFFGYGLRGRTDFYLDGSFGIWSAFDAYKESVLSFAIFKYNSFSLHSFLFLLAFSLSASYGDANEKVWRLVKLFFVVFVVYASPLLAVPGASNNARVFAALYIYGVFAYLMIIAFVLSEDEGPSRSAVFYSMVFSIVVLFSFSPYTGTGFIGKVARYEIYVGIFIFLLCALVLRISLNASSRVILCCGIFVFCAVEWQKSVNVTERWKSDAVFDRIIVNKLTEAVLDNYYRYGFKRLEIEYGIRPETLTGTSIRSYHYSAAEFWKNSVQSLGYRMNFKRNDALCAAQGQYGVFKVLESSPNTLKFCV</sequence>
<feature type="transmembrane region" description="Helical" evidence="1">
    <location>
        <begin position="161"/>
        <end position="180"/>
    </location>
</feature>
<accession>A0A1H4IQV7</accession>
<feature type="transmembrane region" description="Helical" evidence="1">
    <location>
        <begin position="397"/>
        <end position="415"/>
    </location>
</feature>
<feature type="transmembrane region" description="Helical" evidence="1">
    <location>
        <begin position="367"/>
        <end position="385"/>
    </location>
</feature>
<name>A0A1H4IQV7_9HYPH</name>